<proteinExistence type="predicted"/>
<keyword evidence="2" id="KW-1185">Reference proteome</keyword>
<sequence>MNLDRLPGDCFGHILSFTSPGDACQSFAIRPQRDSIQMSSKDFFMKLCSPSLIDDGDKLLATNPSGFVHQHLAPSVEIDTKSYVGSLSFFHITTFNFTTSTVNHASGGNKYSYAITENAYGAYLTIKLANCAYGLDTLSYEVSLEVGNFKSQGAIYLSKHDDQSRKQASSEHEHFPKAVRASRSRIVDGGDCGGGLCERADGCDEKDATMSLREVKGVHLKVD</sequence>
<evidence type="ECO:0000313" key="1">
    <source>
        <dbReference type="EMBL" id="RXH82203.1"/>
    </source>
</evidence>
<dbReference type="STRING" id="3750.A0A498ILV2"/>
<accession>A0A498ILV2</accession>
<dbReference type="AlphaFoldDB" id="A0A498ILV2"/>
<dbReference type="Proteomes" id="UP000290289">
    <property type="component" value="Chromosome 12"/>
</dbReference>
<name>A0A498ILV2_MALDO</name>
<organism evidence="1 2">
    <name type="scientific">Malus domestica</name>
    <name type="common">Apple</name>
    <name type="synonym">Pyrus malus</name>
    <dbReference type="NCBI Taxonomy" id="3750"/>
    <lineage>
        <taxon>Eukaryota</taxon>
        <taxon>Viridiplantae</taxon>
        <taxon>Streptophyta</taxon>
        <taxon>Embryophyta</taxon>
        <taxon>Tracheophyta</taxon>
        <taxon>Spermatophyta</taxon>
        <taxon>Magnoliopsida</taxon>
        <taxon>eudicotyledons</taxon>
        <taxon>Gunneridae</taxon>
        <taxon>Pentapetalae</taxon>
        <taxon>rosids</taxon>
        <taxon>fabids</taxon>
        <taxon>Rosales</taxon>
        <taxon>Rosaceae</taxon>
        <taxon>Amygdaloideae</taxon>
        <taxon>Maleae</taxon>
        <taxon>Malus</taxon>
    </lineage>
</organism>
<reference evidence="1 2" key="1">
    <citation type="submission" date="2018-10" db="EMBL/GenBank/DDBJ databases">
        <title>A high-quality apple genome assembly.</title>
        <authorList>
            <person name="Hu J."/>
        </authorList>
    </citation>
    <scope>NUCLEOTIDE SEQUENCE [LARGE SCALE GENOMIC DNA]</scope>
    <source>
        <strain evidence="2">cv. HFTH1</strain>
        <tissue evidence="1">Young leaf</tissue>
    </source>
</reference>
<protein>
    <submittedName>
        <fullName evidence="1">Uncharacterized protein</fullName>
    </submittedName>
</protein>
<evidence type="ECO:0000313" key="2">
    <source>
        <dbReference type="Proteomes" id="UP000290289"/>
    </source>
</evidence>
<comment type="caution">
    <text evidence="1">The sequence shown here is derived from an EMBL/GenBank/DDBJ whole genome shotgun (WGS) entry which is preliminary data.</text>
</comment>
<gene>
    <name evidence="1" type="ORF">DVH24_036544</name>
</gene>
<dbReference type="EMBL" id="RDQH01000338">
    <property type="protein sequence ID" value="RXH82203.1"/>
    <property type="molecule type" value="Genomic_DNA"/>
</dbReference>